<dbReference type="AlphaFoldDB" id="L8GRL9"/>
<feature type="transmembrane region" description="Helical" evidence="6">
    <location>
        <begin position="125"/>
        <end position="142"/>
    </location>
</feature>
<feature type="transmembrane region" description="Helical" evidence="6">
    <location>
        <begin position="75"/>
        <end position="100"/>
    </location>
</feature>
<dbReference type="GO" id="GO:0016020">
    <property type="term" value="C:membrane"/>
    <property type="evidence" value="ECO:0007669"/>
    <property type="project" value="InterPro"/>
</dbReference>
<comment type="subcellular location">
    <subcellularLocation>
        <location evidence="1">Endomembrane system</location>
        <topology evidence="1">Multi-pass membrane protein</topology>
    </subcellularLocation>
</comment>
<evidence type="ECO:0000256" key="4">
    <source>
        <dbReference type="ARBA" id="ARBA00023136"/>
    </source>
</evidence>
<feature type="transmembrane region" description="Helical" evidence="6">
    <location>
        <begin position="487"/>
        <end position="512"/>
    </location>
</feature>
<dbReference type="GeneID" id="14916162"/>
<sequence length="513" mass="56087">MWGVFGSVVGSVLLLWVAFFACLKFLDAQFGGRVGEWLARAGVDLRPGYVRWYSRALNPWFTRMGRNYPTFLRQWYALGAVFGFAAMVCSVLLLALNLYWTLKQPDQPAVLTPVVPGVNVPSSHLAYYMIALAVAGVIHEIGHALAATSENMQVNGFGAFLVVLYPGAFVDLPEDSLQHLSPGKLLKIYCAGAWHNIALSVACVLLIWTLPFLLSPLYSTGHGVLITHDSPFFGHVEYGHRVVAIGECRVNGLHDWADCLNRWSASLMYPDKATGLNSGFCLRHLLHTRLTRFDSLASRLIRTHGTACCGDADQSDGGVEPTPDADDGRSSNEMCFTLGDPLGASSSPAAAARQLCSIPRQMATNAFCSEDERCQSETSGFVCARPVTEEHHAVIKLTLHDSSFLLFYGHPHALWYSLMVSDYVPRSPMLPTSFPSMIEKTLRYTASLSGGLAVINMAPIQWLDGQWAATAILSLFFPSLAPRTRDLILRVLSTGTAALFVGNVLTSVGLMFF</sequence>
<dbReference type="InterPro" id="IPR008915">
    <property type="entry name" value="Peptidase_M50"/>
</dbReference>
<gene>
    <name evidence="8" type="ORF">ACA1_164160</name>
</gene>
<dbReference type="GO" id="GO:1905897">
    <property type="term" value="P:regulation of response to endoplasmic reticulum stress"/>
    <property type="evidence" value="ECO:0007669"/>
    <property type="project" value="TreeGrafter"/>
</dbReference>
<keyword evidence="9" id="KW-1185">Reference proteome</keyword>
<dbReference type="KEGG" id="acan:ACA1_164160"/>
<dbReference type="GO" id="GO:0005737">
    <property type="term" value="C:cytoplasm"/>
    <property type="evidence" value="ECO:0007669"/>
    <property type="project" value="TreeGrafter"/>
</dbReference>
<proteinExistence type="predicted"/>
<protein>
    <recommendedName>
        <fullName evidence="5">Endopeptidase S2P</fullName>
    </recommendedName>
</protein>
<feature type="transmembrane region" description="Helical" evidence="6">
    <location>
        <begin position="154"/>
        <end position="173"/>
    </location>
</feature>
<evidence type="ECO:0000313" key="9">
    <source>
        <dbReference type="Proteomes" id="UP000011083"/>
    </source>
</evidence>
<dbReference type="InterPro" id="IPR001193">
    <property type="entry name" value="MBTPS2"/>
</dbReference>
<accession>L8GRL9</accession>
<evidence type="ECO:0000256" key="5">
    <source>
        <dbReference type="ARBA" id="ARBA00032658"/>
    </source>
</evidence>
<name>L8GRL9_ACACF</name>
<dbReference type="STRING" id="1257118.L8GRL9"/>
<reference evidence="8 9" key="1">
    <citation type="journal article" date="2013" name="Genome Biol.">
        <title>Genome of Acanthamoeba castellanii highlights extensive lateral gene transfer and early evolution of tyrosine kinase signaling.</title>
        <authorList>
            <person name="Clarke M."/>
            <person name="Lohan A.J."/>
            <person name="Liu B."/>
            <person name="Lagkouvardos I."/>
            <person name="Roy S."/>
            <person name="Zafar N."/>
            <person name="Bertelli C."/>
            <person name="Schilde C."/>
            <person name="Kianianmomeni A."/>
            <person name="Burglin T.R."/>
            <person name="Frech C."/>
            <person name="Turcotte B."/>
            <person name="Kopec K.O."/>
            <person name="Synnott J.M."/>
            <person name="Choo C."/>
            <person name="Paponov I."/>
            <person name="Finkler A."/>
            <person name="Soon Heng Tan C."/>
            <person name="Hutchins A.P."/>
            <person name="Weinmeier T."/>
            <person name="Rattei T."/>
            <person name="Chu J.S."/>
            <person name="Gimenez G."/>
            <person name="Irimia M."/>
            <person name="Rigden D.J."/>
            <person name="Fitzpatrick D.A."/>
            <person name="Lorenzo-Morales J."/>
            <person name="Bateman A."/>
            <person name="Chiu C.H."/>
            <person name="Tang P."/>
            <person name="Hegemann P."/>
            <person name="Fromm H."/>
            <person name="Raoult D."/>
            <person name="Greub G."/>
            <person name="Miranda-Saavedra D."/>
            <person name="Chen N."/>
            <person name="Nash P."/>
            <person name="Ginger M.L."/>
            <person name="Horn M."/>
            <person name="Schaap P."/>
            <person name="Caler L."/>
            <person name="Loftus B."/>
        </authorList>
    </citation>
    <scope>NUCLEOTIDE SEQUENCE [LARGE SCALE GENOMIC DNA]</scope>
    <source>
        <strain evidence="8 9">Neff</strain>
    </source>
</reference>
<dbReference type="GO" id="GO:0012505">
    <property type="term" value="C:endomembrane system"/>
    <property type="evidence" value="ECO:0007669"/>
    <property type="project" value="UniProtKB-SubCell"/>
</dbReference>
<dbReference type="EMBL" id="KB008026">
    <property type="protein sequence ID" value="ELR15567.1"/>
    <property type="molecule type" value="Genomic_DNA"/>
</dbReference>
<evidence type="ECO:0000256" key="3">
    <source>
        <dbReference type="ARBA" id="ARBA00022989"/>
    </source>
</evidence>
<dbReference type="GO" id="GO:0004222">
    <property type="term" value="F:metalloendopeptidase activity"/>
    <property type="evidence" value="ECO:0007669"/>
    <property type="project" value="InterPro"/>
</dbReference>
<dbReference type="OrthoDB" id="69989at2759"/>
<feature type="domain" description="Peptidase M50" evidence="7">
    <location>
        <begin position="128"/>
        <end position="488"/>
    </location>
</feature>
<keyword evidence="2 6" id="KW-0812">Transmembrane</keyword>
<evidence type="ECO:0000256" key="6">
    <source>
        <dbReference type="SAM" id="Phobius"/>
    </source>
</evidence>
<keyword evidence="4 6" id="KW-0472">Membrane</keyword>
<organism evidence="8 9">
    <name type="scientific">Acanthamoeba castellanii (strain ATCC 30010 / Neff)</name>
    <dbReference type="NCBI Taxonomy" id="1257118"/>
    <lineage>
        <taxon>Eukaryota</taxon>
        <taxon>Amoebozoa</taxon>
        <taxon>Discosea</taxon>
        <taxon>Longamoebia</taxon>
        <taxon>Centramoebida</taxon>
        <taxon>Acanthamoebidae</taxon>
        <taxon>Acanthamoeba</taxon>
    </lineage>
</organism>
<feature type="transmembrane region" description="Helical" evidence="6">
    <location>
        <begin position="6"/>
        <end position="26"/>
    </location>
</feature>
<keyword evidence="3 6" id="KW-1133">Transmembrane helix</keyword>
<evidence type="ECO:0000313" key="8">
    <source>
        <dbReference type="EMBL" id="ELR15567.1"/>
    </source>
</evidence>
<dbReference type="PRINTS" id="PR01000">
    <property type="entry name" value="SREBPS2PTASE"/>
</dbReference>
<dbReference type="Proteomes" id="UP000011083">
    <property type="component" value="Unassembled WGS sequence"/>
</dbReference>
<dbReference type="PANTHER" id="PTHR13325">
    <property type="entry name" value="PROTEASE M50 MEMBRANE-BOUND TRANSCRIPTION FACTOR SITE 2 PROTEASE"/>
    <property type="match status" value="1"/>
</dbReference>
<dbReference type="OMA" id="FYSWGRW"/>
<evidence type="ECO:0000256" key="1">
    <source>
        <dbReference type="ARBA" id="ARBA00004127"/>
    </source>
</evidence>
<evidence type="ECO:0000259" key="7">
    <source>
        <dbReference type="Pfam" id="PF02163"/>
    </source>
</evidence>
<dbReference type="GO" id="GO:0031293">
    <property type="term" value="P:membrane protein intracellular domain proteolysis"/>
    <property type="evidence" value="ECO:0007669"/>
    <property type="project" value="TreeGrafter"/>
</dbReference>
<dbReference type="PANTHER" id="PTHR13325:SF3">
    <property type="entry name" value="MEMBRANE-BOUND TRANSCRIPTION FACTOR SITE-2 PROTEASE"/>
    <property type="match status" value="1"/>
</dbReference>
<dbReference type="RefSeq" id="XP_004337580.1">
    <property type="nucleotide sequence ID" value="XM_004337532.1"/>
</dbReference>
<evidence type="ECO:0000256" key="2">
    <source>
        <dbReference type="ARBA" id="ARBA00022692"/>
    </source>
</evidence>
<dbReference type="Pfam" id="PF02163">
    <property type="entry name" value="Peptidase_M50"/>
    <property type="match status" value="1"/>
</dbReference>
<dbReference type="VEuPathDB" id="AmoebaDB:ACA1_164160"/>
<feature type="transmembrane region" description="Helical" evidence="6">
    <location>
        <begin position="193"/>
        <end position="214"/>
    </location>
</feature>